<sequence>MTEESILKAIAEKINIDILNKDEFEIFDFKKAEEEKTGSIHIKAKKSSKYISGESWTITPFLPPKI</sequence>
<organism evidence="1 2">
    <name type="scientific">Metamycoplasma alkalescens</name>
    <dbReference type="NCBI Taxonomy" id="45363"/>
    <lineage>
        <taxon>Bacteria</taxon>
        <taxon>Bacillati</taxon>
        <taxon>Mycoplasmatota</taxon>
        <taxon>Mycoplasmoidales</taxon>
        <taxon>Metamycoplasmataceae</taxon>
        <taxon>Metamycoplasma</taxon>
    </lineage>
</organism>
<dbReference type="Pfam" id="PF05215">
    <property type="entry name" value="Spiralin"/>
    <property type="match status" value="1"/>
</dbReference>
<evidence type="ECO:0000313" key="1">
    <source>
        <dbReference type="EMBL" id="SYV89628.1"/>
    </source>
</evidence>
<dbReference type="STRING" id="1188234.MALK_2780"/>
<dbReference type="GO" id="GO:0016020">
    <property type="term" value="C:membrane"/>
    <property type="evidence" value="ECO:0007669"/>
    <property type="project" value="InterPro"/>
</dbReference>
<dbReference type="InterPro" id="IPR007880">
    <property type="entry name" value="Spiralin"/>
</dbReference>
<proteinExistence type="predicted"/>
<dbReference type="Proteomes" id="UP000259864">
    <property type="component" value="Chromosome 1"/>
</dbReference>
<dbReference type="RefSeq" id="WP_241853830.1">
    <property type="nucleotide sequence ID" value="NZ_LS991949.1"/>
</dbReference>
<dbReference type="AlphaFoldDB" id="A0A3B0NXL9"/>
<reference evidence="2" key="1">
    <citation type="submission" date="2018-06" db="EMBL/GenBank/DDBJ databases">
        <authorList>
            <consortium name="Pathogen Informatics"/>
        </authorList>
    </citation>
    <scope>NUCLEOTIDE SEQUENCE [LARGE SCALE GENOMIC DNA]</scope>
    <source>
        <strain evidence="2">NCTC10135</strain>
    </source>
</reference>
<name>A0A3B0NXL9_9BACT</name>
<dbReference type="KEGG" id="mala:NCTC10135_00118"/>
<accession>A0A3B0NXL9</accession>
<dbReference type="EMBL" id="LS991949">
    <property type="protein sequence ID" value="SYV89628.1"/>
    <property type="molecule type" value="Genomic_DNA"/>
</dbReference>
<protein>
    <submittedName>
        <fullName evidence="1">Uncharacterized protein</fullName>
    </submittedName>
</protein>
<gene>
    <name evidence="1" type="ORF">NCTC10135_00118</name>
</gene>
<evidence type="ECO:0000313" key="2">
    <source>
        <dbReference type="Proteomes" id="UP000259864"/>
    </source>
</evidence>